<feature type="chain" id="PRO_5005640662" description="peptidoglycan lytic exotransglycosylase" evidence="6">
    <location>
        <begin position="29"/>
        <end position="412"/>
    </location>
</feature>
<dbReference type="Gene3D" id="2.40.40.10">
    <property type="entry name" value="RlpA-like domain"/>
    <property type="match status" value="1"/>
</dbReference>
<evidence type="ECO:0000313" key="9">
    <source>
        <dbReference type="Proteomes" id="UP000034491"/>
    </source>
</evidence>
<keyword evidence="3" id="KW-0456">Lyase</keyword>
<evidence type="ECO:0000256" key="1">
    <source>
        <dbReference type="ARBA" id="ARBA00001420"/>
    </source>
</evidence>
<dbReference type="InterPro" id="IPR005300">
    <property type="entry name" value="MltA_B"/>
</dbReference>
<dbReference type="InterPro" id="IPR026044">
    <property type="entry name" value="MltA"/>
</dbReference>
<dbReference type="GO" id="GO:0009253">
    <property type="term" value="P:peptidoglycan catabolic process"/>
    <property type="evidence" value="ECO:0007669"/>
    <property type="project" value="TreeGrafter"/>
</dbReference>
<evidence type="ECO:0000259" key="7">
    <source>
        <dbReference type="SMART" id="SM00925"/>
    </source>
</evidence>
<keyword evidence="6" id="KW-0732">Signal</keyword>
<organism evidence="8 9">
    <name type="scientific">Kiloniella litopenaei</name>
    <dbReference type="NCBI Taxonomy" id="1549748"/>
    <lineage>
        <taxon>Bacteria</taxon>
        <taxon>Pseudomonadati</taxon>
        <taxon>Pseudomonadota</taxon>
        <taxon>Alphaproteobacteria</taxon>
        <taxon>Rhodospirillales</taxon>
        <taxon>Kiloniellaceae</taxon>
        <taxon>Kiloniella</taxon>
    </lineage>
</organism>
<accession>A0A0M2RBD3</accession>
<feature type="domain" description="Lytic transglycosylase MltA" evidence="7">
    <location>
        <begin position="145"/>
        <end position="302"/>
    </location>
</feature>
<dbReference type="Pfam" id="PF06725">
    <property type="entry name" value="3D"/>
    <property type="match status" value="1"/>
</dbReference>
<evidence type="ECO:0000256" key="3">
    <source>
        <dbReference type="ARBA" id="ARBA00023239"/>
    </source>
</evidence>
<dbReference type="InterPro" id="IPR036908">
    <property type="entry name" value="RlpA-like_sf"/>
</dbReference>
<proteinExistence type="predicted"/>
<dbReference type="Pfam" id="PF03562">
    <property type="entry name" value="MltA"/>
    <property type="match status" value="1"/>
</dbReference>
<dbReference type="GO" id="GO:0004553">
    <property type="term" value="F:hydrolase activity, hydrolyzing O-glycosyl compounds"/>
    <property type="evidence" value="ECO:0007669"/>
    <property type="project" value="InterPro"/>
</dbReference>
<reference evidence="8 9" key="1">
    <citation type="submission" date="2015-03" db="EMBL/GenBank/DDBJ databases">
        <title>Genome sequence of Kiloniella sp. P1-1, isolated from the gut microflora of Pacific white shrimp, Penaeus vannamei.</title>
        <authorList>
            <person name="Shao Z."/>
            <person name="Wang L."/>
            <person name="Li X."/>
        </authorList>
    </citation>
    <scope>NUCLEOTIDE SEQUENCE [LARGE SCALE GENOMIC DNA]</scope>
    <source>
        <strain evidence="8 9">P1-1</strain>
    </source>
</reference>
<dbReference type="CDD" id="cd14668">
    <property type="entry name" value="mlta_B"/>
    <property type="match status" value="1"/>
</dbReference>
<feature type="signal peptide" evidence="6">
    <location>
        <begin position="1"/>
        <end position="28"/>
    </location>
</feature>
<evidence type="ECO:0000256" key="6">
    <source>
        <dbReference type="SAM" id="SignalP"/>
    </source>
</evidence>
<keyword evidence="9" id="KW-1185">Reference proteome</keyword>
<dbReference type="SMART" id="SM00925">
    <property type="entry name" value="MltA"/>
    <property type="match status" value="1"/>
</dbReference>
<protein>
    <recommendedName>
        <fullName evidence="2">peptidoglycan lytic exotransglycosylase</fullName>
        <ecNumber evidence="2">4.2.2.n1</ecNumber>
    </recommendedName>
    <alternativeName>
        <fullName evidence="5">Murein hydrolase A</fullName>
    </alternativeName>
</protein>
<dbReference type="PROSITE" id="PS51257">
    <property type="entry name" value="PROKAR_LIPOPROTEIN"/>
    <property type="match status" value="1"/>
</dbReference>
<dbReference type="GO" id="GO:0019867">
    <property type="term" value="C:outer membrane"/>
    <property type="evidence" value="ECO:0007669"/>
    <property type="project" value="InterPro"/>
</dbReference>
<dbReference type="Proteomes" id="UP000034491">
    <property type="component" value="Unassembled WGS sequence"/>
</dbReference>
<dbReference type="InterPro" id="IPR010611">
    <property type="entry name" value="3D_dom"/>
</dbReference>
<dbReference type="GO" id="GO:0009254">
    <property type="term" value="P:peptidoglycan turnover"/>
    <property type="evidence" value="ECO:0007669"/>
    <property type="project" value="InterPro"/>
</dbReference>
<dbReference type="SUPFAM" id="SSF50685">
    <property type="entry name" value="Barwin-like endoglucanases"/>
    <property type="match status" value="1"/>
</dbReference>
<comment type="catalytic activity">
    <reaction evidence="1">
        <text>Exolytic cleavage of the (1-&gt;4)-beta-glycosidic linkage between N-acetylmuramic acid (MurNAc) and N-acetylglucosamine (GlcNAc) residues in peptidoglycan, from either the reducing or the non-reducing ends of the peptidoglycan chains, with concomitant formation of a 1,6-anhydrobond in the MurNAc residue.</text>
        <dbReference type="EC" id="4.2.2.n1"/>
    </reaction>
</comment>
<comment type="caution">
    <text evidence="8">The sequence shown here is derived from an EMBL/GenBank/DDBJ whole genome shotgun (WGS) entry which is preliminary data.</text>
</comment>
<dbReference type="EC" id="4.2.2.n1" evidence="2"/>
<evidence type="ECO:0000256" key="2">
    <source>
        <dbReference type="ARBA" id="ARBA00012587"/>
    </source>
</evidence>
<name>A0A0M2RBD3_9PROT</name>
<dbReference type="PIRSF" id="PIRSF019422">
    <property type="entry name" value="MltA"/>
    <property type="match status" value="1"/>
</dbReference>
<sequence>MRLQCLYRKLWLISLPAVLFSLASCDQAAKPPAPSVTVDENLTLTSVGYEDLPGWHDDELFKAYPALERSCARYQKWPDTKKVGPEGIAGSAGDWKALCEDLKLFMSNPDNHSDFGVWLEENLTPYHVKNNAEPEGLFTGYYEAELNGSFVKDETYKYPLYDVPSDLVSVRLSDFDKELKGTTIVGKVEGNRLVPYHNRTEIDDGVLEGRDLEVIWSDDPVDVFFLHVQGSGRVKMPDGQVVRVGYAGNNGHKFYAIGRALIDEKIIPRDQMSMQSIRTWLRENPEKANELMQRNNRFIFFRKIEGDGPIGAMGIALTPERSLAVDPRHMPLGVPLWLDTTWPGTQKPLQRLMVAQDTGSAIRGPVRGDFFWGPGEPALAQAGKMKQKGQYYLLLPKTVSPKSVSPAEQVSG</sequence>
<dbReference type="Gene3D" id="2.40.240.50">
    <property type="entry name" value="Barwin-like endoglucanases"/>
    <property type="match status" value="1"/>
</dbReference>
<keyword evidence="4" id="KW-0961">Cell wall biogenesis/degradation</keyword>
<dbReference type="PATRIC" id="fig|1549748.8.peg.3737"/>
<dbReference type="GO" id="GO:0071555">
    <property type="term" value="P:cell wall organization"/>
    <property type="evidence" value="ECO:0007669"/>
    <property type="project" value="UniProtKB-KW"/>
</dbReference>
<dbReference type="PANTHER" id="PTHR30124">
    <property type="entry name" value="MEMBRANE-BOUND LYTIC MUREIN TRANSGLYCOSYLASE A"/>
    <property type="match status" value="1"/>
</dbReference>
<dbReference type="AlphaFoldDB" id="A0A0M2RBD3"/>
<evidence type="ECO:0000313" key="8">
    <source>
        <dbReference type="EMBL" id="KKJ77305.1"/>
    </source>
</evidence>
<evidence type="ECO:0000256" key="4">
    <source>
        <dbReference type="ARBA" id="ARBA00023316"/>
    </source>
</evidence>
<dbReference type="GO" id="GO:0008933">
    <property type="term" value="F:peptidoglycan lytic transglycosylase activity"/>
    <property type="evidence" value="ECO:0007669"/>
    <property type="project" value="TreeGrafter"/>
</dbReference>
<dbReference type="EMBL" id="LANI01000005">
    <property type="protein sequence ID" value="KKJ77305.1"/>
    <property type="molecule type" value="Genomic_DNA"/>
</dbReference>
<dbReference type="CDD" id="cd14485">
    <property type="entry name" value="mltA_like_LT_A"/>
    <property type="match status" value="1"/>
</dbReference>
<gene>
    <name evidence="8" type="ORF">WH95_08620</name>
</gene>
<dbReference type="STRING" id="1549748.WH95_08620"/>
<evidence type="ECO:0000256" key="5">
    <source>
        <dbReference type="ARBA" id="ARBA00030918"/>
    </source>
</evidence>
<dbReference type="PANTHER" id="PTHR30124:SF0">
    <property type="entry name" value="MEMBRANE-BOUND LYTIC MUREIN TRANSGLYCOSYLASE A"/>
    <property type="match status" value="1"/>
</dbReference>